<sequence length="442" mass="44469">MTQQDPPWFPGQFGRHDDARREFTGDPYTDGPPDAEPYAPATLNTQATNPYGDLSIPPAGGPGPSLPDGAAAPTADGAADVRVTYPAAAQDRPEDPARVGGAGRRTSAPAAGPDAPAAPPGYEDFYEPGSVDRQDLRPSRGPRRRPSRRRRGQEATQPGHGPRPGRRNRRGRADAPGPADPAPGSPAASPAEAGGPTPTITVVPGGTAPARAGAAAGTGPAGRSAPAPGRDEEAEASGGRWRRNLLVLVLGGVIVSLVVGVVGGLGDEPDPRPTTAPTASPDPSPAPTTSPGPTPDPLPSPTAVAPPDGEVAVGAAVADGPFEAEVLGVSTGLTDLAGATATTTAEGEYVVVRLRVTATAPGTSYFLDIDQRLLDAGGTEHGPDPGAAMAVDGNRLWFAELEQGESAEGVVVFDVPVGTVPAAFVLHASDQSAGVPVELPTP</sequence>
<feature type="compositionally biased region" description="Basic and acidic residues" evidence="2">
    <location>
        <begin position="14"/>
        <end position="24"/>
    </location>
</feature>
<evidence type="ECO:0000313" key="6">
    <source>
        <dbReference type="Proteomes" id="UP000222106"/>
    </source>
</evidence>
<feature type="compositionally biased region" description="Low complexity" evidence="2">
    <location>
        <begin position="67"/>
        <end position="80"/>
    </location>
</feature>
<comment type="caution">
    <text evidence="5">The sequence shown here is derived from an EMBL/GenBank/DDBJ whole genome shotgun (WGS) entry which is preliminary data.</text>
</comment>
<evidence type="ECO:0000256" key="2">
    <source>
        <dbReference type="SAM" id="MobiDB-lite"/>
    </source>
</evidence>
<dbReference type="Proteomes" id="UP000222106">
    <property type="component" value="Unassembled WGS sequence"/>
</dbReference>
<dbReference type="Gene3D" id="2.60.40.1240">
    <property type="match status" value="1"/>
</dbReference>
<dbReference type="RefSeq" id="WP_143427014.1">
    <property type="nucleotide sequence ID" value="NZ_PDJI01000004.1"/>
</dbReference>
<organism evidence="5 6">
    <name type="scientific">Georgenia soli</name>
    <dbReference type="NCBI Taxonomy" id="638953"/>
    <lineage>
        <taxon>Bacteria</taxon>
        <taxon>Bacillati</taxon>
        <taxon>Actinomycetota</taxon>
        <taxon>Actinomycetes</taxon>
        <taxon>Micrococcales</taxon>
        <taxon>Bogoriellaceae</taxon>
        <taxon>Georgenia</taxon>
    </lineage>
</organism>
<dbReference type="Pfam" id="PF11611">
    <property type="entry name" value="DUF4352"/>
    <property type="match status" value="1"/>
</dbReference>
<gene>
    <name evidence="5" type="ORF">ATJ97_2517</name>
</gene>
<protein>
    <submittedName>
        <fullName evidence="5">Uncharacterized protein DUF4352</fullName>
    </submittedName>
</protein>
<keyword evidence="3" id="KW-0812">Transmembrane</keyword>
<evidence type="ECO:0000256" key="1">
    <source>
        <dbReference type="ARBA" id="ARBA00022729"/>
    </source>
</evidence>
<feature type="compositionally biased region" description="Pro residues" evidence="2">
    <location>
        <begin position="280"/>
        <end position="300"/>
    </location>
</feature>
<feature type="compositionally biased region" description="Low complexity" evidence="2">
    <location>
        <begin position="185"/>
        <end position="228"/>
    </location>
</feature>
<feature type="region of interest" description="Disordered" evidence="2">
    <location>
        <begin position="1"/>
        <end position="238"/>
    </location>
</feature>
<feature type="transmembrane region" description="Helical" evidence="3">
    <location>
        <begin position="245"/>
        <end position="265"/>
    </location>
</feature>
<keyword evidence="3" id="KW-1133">Transmembrane helix</keyword>
<evidence type="ECO:0000259" key="4">
    <source>
        <dbReference type="Pfam" id="PF11611"/>
    </source>
</evidence>
<dbReference type="OrthoDB" id="3431007at2"/>
<feature type="compositionally biased region" description="Basic residues" evidence="2">
    <location>
        <begin position="140"/>
        <end position="151"/>
    </location>
</feature>
<keyword evidence="3" id="KW-0472">Membrane</keyword>
<reference evidence="5 6" key="1">
    <citation type="submission" date="2017-10" db="EMBL/GenBank/DDBJ databases">
        <title>Sequencing the genomes of 1000 actinobacteria strains.</title>
        <authorList>
            <person name="Klenk H.-P."/>
        </authorList>
    </citation>
    <scope>NUCLEOTIDE SEQUENCE [LARGE SCALE GENOMIC DNA]</scope>
    <source>
        <strain evidence="5 6">DSM 21838</strain>
    </source>
</reference>
<accession>A0A2A9ELN4</accession>
<dbReference type="InterPro" id="IPR029051">
    <property type="entry name" value="DUF4352"/>
</dbReference>
<feature type="domain" description="DUF4352" evidence="4">
    <location>
        <begin position="312"/>
        <end position="429"/>
    </location>
</feature>
<dbReference type="AlphaFoldDB" id="A0A2A9ELN4"/>
<dbReference type="InterPro" id="IPR029050">
    <property type="entry name" value="Immunoprotect_excell_Ig-like"/>
</dbReference>
<feature type="region of interest" description="Disordered" evidence="2">
    <location>
        <begin position="266"/>
        <end position="308"/>
    </location>
</feature>
<keyword evidence="6" id="KW-1185">Reference proteome</keyword>
<evidence type="ECO:0000256" key="3">
    <source>
        <dbReference type="SAM" id="Phobius"/>
    </source>
</evidence>
<keyword evidence="1" id="KW-0732">Signal</keyword>
<evidence type="ECO:0000313" key="5">
    <source>
        <dbReference type="EMBL" id="PFG39997.1"/>
    </source>
</evidence>
<proteinExistence type="predicted"/>
<dbReference type="EMBL" id="PDJI01000004">
    <property type="protein sequence ID" value="PFG39997.1"/>
    <property type="molecule type" value="Genomic_DNA"/>
</dbReference>
<name>A0A2A9ELN4_9MICO</name>